<dbReference type="InterPro" id="IPR003812">
    <property type="entry name" value="Fido"/>
</dbReference>
<evidence type="ECO:0000256" key="3">
    <source>
        <dbReference type="SAM" id="MobiDB-lite"/>
    </source>
</evidence>
<feature type="domain" description="Fido" evidence="4">
    <location>
        <begin position="392"/>
        <end position="536"/>
    </location>
</feature>
<protein>
    <submittedName>
        <fullName evidence="5">Fic/DOC family protein</fullName>
    </submittedName>
</protein>
<gene>
    <name evidence="5" type="ORF">IQ26_06900</name>
</gene>
<organism evidence="5 6">
    <name type="scientific">Mesorhizobium tianshanense</name>
    <dbReference type="NCBI Taxonomy" id="39844"/>
    <lineage>
        <taxon>Bacteria</taxon>
        <taxon>Pseudomonadati</taxon>
        <taxon>Pseudomonadota</taxon>
        <taxon>Alphaproteobacteria</taxon>
        <taxon>Hyphomicrobiales</taxon>
        <taxon>Phyllobacteriaceae</taxon>
        <taxon>Mesorhizobium</taxon>
    </lineage>
</organism>
<comment type="caution">
    <text evidence="5">The sequence shown here is derived from an EMBL/GenBank/DDBJ whole genome shotgun (WGS) entry which is preliminary data.</text>
</comment>
<dbReference type="Gene3D" id="1.10.3290.10">
    <property type="entry name" value="Fido-like domain"/>
    <property type="match status" value="1"/>
</dbReference>
<keyword evidence="6" id="KW-1185">Reference proteome</keyword>
<dbReference type="SUPFAM" id="SSF140931">
    <property type="entry name" value="Fic-like"/>
    <property type="match status" value="1"/>
</dbReference>
<accession>A0A562MM60</accession>
<reference evidence="5 6" key="1">
    <citation type="journal article" date="2015" name="Stand. Genomic Sci.">
        <title>Genomic Encyclopedia of Bacterial and Archaeal Type Strains, Phase III: the genomes of soil and plant-associated and newly described type strains.</title>
        <authorList>
            <person name="Whitman W.B."/>
            <person name="Woyke T."/>
            <person name="Klenk H.P."/>
            <person name="Zhou Y."/>
            <person name="Lilburn T.G."/>
            <person name="Beck B.J."/>
            <person name="De Vos P."/>
            <person name="Vandamme P."/>
            <person name="Eisen J.A."/>
            <person name="Garrity G."/>
            <person name="Hugenholtz P."/>
            <person name="Kyrpides N.C."/>
        </authorList>
    </citation>
    <scope>NUCLEOTIDE SEQUENCE [LARGE SCALE GENOMIC DNA]</scope>
    <source>
        <strain evidence="5 6">CGMCC 1.2546</strain>
    </source>
</reference>
<dbReference type="GO" id="GO:0005524">
    <property type="term" value="F:ATP binding"/>
    <property type="evidence" value="ECO:0007669"/>
    <property type="project" value="UniProtKB-KW"/>
</dbReference>
<evidence type="ECO:0000313" key="6">
    <source>
        <dbReference type="Proteomes" id="UP000317122"/>
    </source>
</evidence>
<feature type="active site" evidence="1">
    <location>
        <position position="478"/>
    </location>
</feature>
<dbReference type="Pfam" id="PF02661">
    <property type="entry name" value="Fic"/>
    <property type="match status" value="1"/>
</dbReference>
<dbReference type="AlphaFoldDB" id="A0A562MM60"/>
<evidence type="ECO:0000256" key="1">
    <source>
        <dbReference type="PIRSR" id="PIRSR640198-1"/>
    </source>
</evidence>
<evidence type="ECO:0000313" key="5">
    <source>
        <dbReference type="EMBL" id="TWI20994.1"/>
    </source>
</evidence>
<dbReference type="Proteomes" id="UP000317122">
    <property type="component" value="Unassembled WGS sequence"/>
</dbReference>
<proteinExistence type="predicted"/>
<dbReference type="PROSITE" id="PS51459">
    <property type="entry name" value="FIDO"/>
    <property type="match status" value="1"/>
</dbReference>
<feature type="region of interest" description="Disordered" evidence="3">
    <location>
        <begin position="538"/>
        <end position="557"/>
    </location>
</feature>
<dbReference type="InterPro" id="IPR040198">
    <property type="entry name" value="Fido_containing"/>
</dbReference>
<dbReference type="PANTHER" id="PTHR13504">
    <property type="entry name" value="FIDO DOMAIN-CONTAINING PROTEIN DDB_G0283145"/>
    <property type="match status" value="1"/>
</dbReference>
<dbReference type="InterPro" id="IPR036597">
    <property type="entry name" value="Fido-like_dom_sf"/>
</dbReference>
<dbReference type="PANTHER" id="PTHR13504:SF38">
    <property type="entry name" value="FIDO DOMAIN-CONTAINING PROTEIN"/>
    <property type="match status" value="1"/>
</dbReference>
<keyword evidence="2" id="KW-0547">Nucleotide-binding</keyword>
<feature type="binding site" evidence="2">
    <location>
        <begin position="482"/>
        <end position="489"/>
    </location>
    <ligand>
        <name>ATP</name>
        <dbReference type="ChEBI" id="CHEBI:30616"/>
    </ligand>
</feature>
<evidence type="ECO:0000256" key="2">
    <source>
        <dbReference type="PIRSR" id="PIRSR640198-2"/>
    </source>
</evidence>
<dbReference type="EMBL" id="VLKT01000074">
    <property type="protein sequence ID" value="TWI20994.1"/>
    <property type="molecule type" value="Genomic_DNA"/>
</dbReference>
<sequence length="557" mass="62047">MKTLQSPIKKALQSHDIKTLQSSRPQRNIKEMATPEKANPLARSLEELKSITADGRSTVLKSTNISRVHRERLIANGFLEEIVKGWLAVNSRPGTRRRVDDAWSTVFWEFVESYLNDRFGSDWSLSPEGTVSFLSGQRSVPTQLVVRSPSAGNEVLNLPGGTSIFFHRTPVPESASYVDGMRVMSAEDALCNLAPNSWRSLETDVVSVLGSIRGSSSMLRNLLSEGRSVIAGRIAGALRTLGRTKDAEDVVSAMHSAGYAIREENPFTENAALQAAAVKVGVHPAATRIKLLWAKMRDDGLKVFDLECRKISDNTAYMESVDERYVSDAYNSLSIEGYYVSEELIERVRSDSWNPDSNADDWDRRNALAARGYWLAFNAVKDDVYKIISGAASAPLLWQRHQEWFRQMFAPSVTAGLLKPHELAGYRGHPIYLRGSKHVPTPHGSIPDALDSLFACVSEESDPRVKALLTPFLFTYIHPFHDGNGRIGRFLMNALLAEGGFLWTIVPYERRKEYLACLESASQQEDIQPLATLLRELVSSPPPPRPTETAYVPWGKQ</sequence>
<dbReference type="RefSeq" id="WP_240547389.1">
    <property type="nucleotide sequence ID" value="NZ_BSPF01000009.1"/>
</dbReference>
<evidence type="ECO:0000259" key="4">
    <source>
        <dbReference type="PROSITE" id="PS51459"/>
    </source>
</evidence>
<keyword evidence="2" id="KW-0067">ATP-binding</keyword>
<name>A0A562MM60_9HYPH</name>